<dbReference type="InterPro" id="IPR047640">
    <property type="entry name" value="RpiR-like"/>
</dbReference>
<comment type="caution">
    <text evidence="6">The sequence shown here is derived from an EMBL/GenBank/DDBJ whole genome shotgun (WGS) entry which is preliminary data.</text>
</comment>
<dbReference type="InterPro" id="IPR001347">
    <property type="entry name" value="SIS_dom"/>
</dbReference>
<dbReference type="PANTHER" id="PTHR30514:SF10">
    <property type="entry name" value="MURR_RPIR FAMILY TRANSCRIPTIONAL REGULATOR"/>
    <property type="match status" value="1"/>
</dbReference>
<evidence type="ECO:0000256" key="1">
    <source>
        <dbReference type="ARBA" id="ARBA00023015"/>
    </source>
</evidence>
<reference evidence="6 7" key="1">
    <citation type="submission" date="2017-05" db="EMBL/GenBank/DDBJ databases">
        <title>Virgibacillus sp. AK90 isolated from a saltern of Kakinada, India.</title>
        <authorList>
            <person name="Gupta V."/>
            <person name="Sidhu C."/>
            <person name="Korpole S."/>
            <person name="Pinnaka A.K."/>
        </authorList>
    </citation>
    <scope>NUCLEOTIDE SEQUENCE [LARGE SCALE GENOMIC DNA]</scope>
    <source>
        <strain evidence="6 7">AK90</strain>
    </source>
</reference>
<evidence type="ECO:0000256" key="3">
    <source>
        <dbReference type="ARBA" id="ARBA00023163"/>
    </source>
</evidence>
<keyword evidence="1" id="KW-0805">Transcription regulation</keyword>
<dbReference type="GO" id="GO:0003700">
    <property type="term" value="F:DNA-binding transcription factor activity"/>
    <property type="evidence" value="ECO:0007669"/>
    <property type="project" value="InterPro"/>
</dbReference>
<dbReference type="GO" id="GO:0097367">
    <property type="term" value="F:carbohydrate derivative binding"/>
    <property type="evidence" value="ECO:0007669"/>
    <property type="project" value="InterPro"/>
</dbReference>
<evidence type="ECO:0000259" key="5">
    <source>
        <dbReference type="PROSITE" id="PS51464"/>
    </source>
</evidence>
<dbReference type="Proteomes" id="UP000256488">
    <property type="component" value="Unassembled WGS sequence"/>
</dbReference>
<dbReference type="InterPro" id="IPR000281">
    <property type="entry name" value="HTH_RpiR"/>
</dbReference>
<dbReference type="PROSITE" id="PS51071">
    <property type="entry name" value="HTH_RPIR"/>
    <property type="match status" value="1"/>
</dbReference>
<name>A0A3E0WNH3_9BACI</name>
<dbReference type="Gene3D" id="1.10.10.10">
    <property type="entry name" value="Winged helix-like DNA-binding domain superfamily/Winged helix DNA-binding domain"/>
    <property type="match status" value="1"/>
</dbReference>
<dbReference type="GO" id="GO:1901135">
    <property type="term" value="P:carbohydrate derivative metabolic process"/>
    <property type="evidence" value="ECO:0007669"/>
    <property type="project" value="InterPro"/>
</dbReference>
<dbReference type="GO" id="GO:0003677">
    <property type="term" value="F:DNA binding"/>
    <property type="evidence" value="ECO:0007669"/>
    <property type="project" value="UniProtKB-KW"/>
</dbReference>
<dbReference type="InterPro" id="IPR046348">
    <property type="entry name" value="SIS_dom_sf"/>
</dbReference>
<dbReference type="SUPFAM" id="SSF46689">
    <property type="entry name" value="Homeodomain-like"/>
    <property type="match status" value="1"/>
</dbReference>
<protein>
    <recommendedName>
        <fullName evidence="8">MurR/RpiR family transcriptional regulator</fullName>
    </recommendedName>
</protein>
<feature type="domain" description="HTH rpiR-type" evidence="4">
    <location>
        <begin position="4"/>
        <end position="80"/>
    </location>
</feature>
<dbReference type="EMBL" id="NFZX01000035">
    <property type="protein sequence ID" value="RFA33526.1"/>
    <property type="molecule type" value="Genomic_DNA"/>
</dbReference>
<keyword evidence="2" id="KW-0238">DNA-binding</keyword>
<dbReference type="AlphaFoldDB" id="A0A3E0WNH3"/>
<dbReference type="CDD" id="cd05013">
    <property type="entry name" value="SIS_RpiR"/>
    <property type="match status" value="1"/>
</dbReference>
<evidence type="ECO:0000313" key="6">
    <source>
        <dbReference type="EMBL" id="RFA33526.1"/>
    </source>
</evidence>
<evidence type="ECO:0000259" key="4">
    <source>
        <dbReference type="PROSITE" id="PS51071"/>
    </source>
</evidence>
<accession>A0A3E0WNH3</accession>
<dbReference type="Pfam" id="PF01418">
    <property type="entry name" value="HTH_6"/>
    <property type="match status" value="1"/>
</dbReference>
<dbReference type="InterPro" id="IPR009057">
    <property type="entry name" value="Homeodomain-like_sf"/>
</dbReference>
<dbReference type="Gene3D" id="3.40.50.10490">
    <property type="entry name" value="Glucose-6-phosphate isomerase like protein, domain 1"/>
    <property type="match status" value="1"/>
</dbReference>
<evidence type="ECO:0000256" key="2">
    <source>
        <dbReference type="ARBA" id="ARBA00023125"/>
    </source>
</evidence>
<proteinExistence type="predicted"/>
<evidence type="ECO:0000313" key="7">
    <source>
        <dbReference type="Proteomes" id="UP000256488"/>
    </source>
</evidence>
<dbReference type="InterPro" id="IPR035472">
    <property type="entry name" value="RpiR-like_SIS"/>
</dbReference>
<keyword evidence="3" id="KW-0804">Transcription</keyword>
<sequence>MKKVDFFDITSKHISKLSENEKKLYNFIIRNMDEVKHLTIRSIASKCYVSPATFIRFLRKIGFSGYSEFIAILKYTDYDPIKNHNPFVVSQEEYRLEYLKNIYETVRVLDHKNIDKIIQYLATNPRIVVMARGLNKSIAHYFEYLFSGIGFEVVFPEDHYFRYMILNQIRDTDLVFFLSYGGEDKKLINDIEKLNIKSKATIISITSANNNSVQNLSHINLYVFADSIEFNGIDMTSRISMISIIEIIAYKYMESIKKNKHENM</sequence>
<dbReference type="Pfam" id="PF01380">
    <property type="entry name" value="SIS"/>
    <property type="match status" value="1"/>
</dbReference>
<gene>
    <name evidence="6" type="ORF">CAI16_14405</name>
</gene>
<dbReference type="PROSITE" id="PS51464">
    <property type="entry name" value="SIS"/>
    <property type="match status" value="1"/>
</dbReference>
<organism evidence="6 7">
    <name type="scientific">Virgibacillus dokdonensis</name>
    <dbReference type="NCBI Taxonomy" id="302167"/>
    <lineage>
        <taxon>Bacteria</taxon>
        <taxon>Bacillati</taxon>
        <taxon>Bacillota</taxon>
        <taxon>Bacilli</taxon>
        <taxon>Bacillales</taxon>
        <taxon>Bacillaceae</taxon>
        <taxon>Virgibacillus</taxon>
    </lineage>
</organism>
<feature type="domain" description="SIS" evidence="5">
    <location>
        <begin position="117"/>
        <end position="258"/>
    </location>
</feature>
<dbReference type="SUPFAM" id="SSF53697">
    <property type="entry name" value="SIS domain"/>
    <property type="match status" value="1"/>
</dbReference>
<evidence type="ECO:0008006" key="8">
    <source>
        <dbReference type="Google" id="ProtNLM"/>
    </source>
</evidence>
<dbReference type="PANTHER" id="PTHR30514">
    <property type="entry name" value="GLUCOKINASE"/>
    <property type="match status" value="1"/>
</dbReference>
<dbReference type="InterPro" id="IPR036388">
    <property type="entry name" value="WH-like_DNA-bd_sf"/>
</dbReference>